<dbReference type="PRINTS" id="PR01590">
    <property type="entry name" value="HTHFIS"/>
</dbReference>
<organism evidence="8 9">
    <name type="scientific">Thiohalospira halophila DSM 15071</name>
    <dbReference type="NCBI Taxonomy" id="1123397"/>
    <lineage>
        <taxon>Bacteria</taxon>
        <taxon>Pseudomonadati</taxon>
        <taxon>Pseudomonadota</taxon>
        <taxon>Gammaproteobacteria</taxon>
        <taxon>Thiohalospirales</taxon>
        <taxon>Thiohalospiraceae</taxon>
        <taxon>Thiohalospira</taxon>
    </lineage>
</organism>
<dbReference type="Gene3D" id="3.30.450.20">
    <property type="entry name" value="PAS domain"/>
    <property type="match status" value="1"/>
</dbReference>
<dbReference type="RefSeq" id="WP_159433004.1">
    <property type="nucleotide sequence ID" value="NZ_FOMJ01000001.1"/>
</dbReference>
<evidence type="ECO:0000259" key="6">
    <source>
        <dbReference type="PROSITE" id="PS50045"/>
    </source>
</evidence>
<dbReference type="GO" id="GO:0006355">
    <property type="term" value="P:regulation of DNA-templated transcription"/>
    <property type="evidence" value="ECO:0007669"/>
    <property type="project" value="InterPro"/>
</dbReference>
<proteinExistence type="predicted"/>
<dbReference type="OrthoDB" id="9804019at2"/>
<dbReference type="CDD" id="cd00009">
    <property type="entry name" value="AAA"/>
    <property type="match status" value="1"/>
</dbReference>
<protein>
    <submittedName>
        <fullName evidence="8">PAS domain S-box-containing protein</fullName>
    </submittedName>
</protein>
<reference evidence="8 9" key="1">
    <citation type="submission" date="2016-10" db="EMBL/GenBank/DDBJ databases">
        <authorList>
            <person name="de Groot N.N."/>
        </authorList>
    </citation>
    <scope>NUCLEOTIDE SEQUENCE [LARGE SCALE GENOMIC DNA]</scope>
    <source>
        <strain evidence="8 9">HL3</strain>
    </source>
</reference>
<dbReference type="GO" id="GO:0043565">
    <property type="term" value="F:sequence-specific DNA binding"/>
    <property type="evidence" value="ECO:0007669"/>
    <property type="project" value="InterPro"/>
</dbReference>
<evidence type="ECO:0000256" key="5">
    <source>
        <dbReference type="ARBA" id="ARBA00023163"/>
    </source>
</evidence>
<dbReference type="PROSITE" id="PS00676">
    <property type="entry name" value="SIGMA54_INTERACT_2"/>
    <property type="match status" value="1"/>
</dbReference>
<dbReference type="SUPFAM" id="SSF55785">
    <property type="entry name" value="PYP-like sensor domain (PAS domain)"/>
    <property type="match status" value="1"/>
</dbReference>
<accession>A0A1I1P216</accession>
<dbReference type="InterPro" id="IPR003593">
    <property type="entry name" value="AAA+_ATPase"/>
</dbReference>
<evidence type="ECO:0000256" key="2">
    <source>
        <dbReference type="ARBA" id="ARBA00022840"/>
    </source>
</evidence>
<evidence type="ECO:0000256" key="1">
    <source>
        <dbReference type="ARBA" id="ARBA00022741"/>
    </source>
</evidence>
<dbReference type="SUPFAM" id="SSF52540">
    <property type="entry name" value="P-loop containing nucleoside triphosphate hydrolases"/>
    <property type="match status" value="1"/>
</dbReference>
<dbReference type="PANTHER" id="PTHR32071:SF117">
    <property type="entry name" value="PTS-DEPENDENT DIHYDROXYACETONE KINASE OPERON REGULATORY PROTEIN-RELATED"/>
    <property type="match status" value="1"/>
</dbReference>
<dbReference type="PANTHER" id="PTHR32071">
    <property type="entry name" value="TRANSCRIPTIONAL REGULATORY PROTEIN"/>
    <property type="match status" value="1"/>
</dbReference>
<evidence type="ECO:0000313" key="9">
    <source>
        <dbReference type="Proteomes" id="UP000198611"/>
    </source>
</evidence>
<dbReference type="InterPro" id="IPR027417">
    <property type="entry name" value="P-loop_NTPase"/>
</dbReference>
<sequence length="453" mass="49999">MEQERDKPRCDQVIEILPDPLVIIDSDYRIVSANRRYSEAFGWSPEAVVGRRCHEVSHQSDQPCSRHGEHCPLEAVFGEGQAVQVIHVHYDAEGHEERVRLQASPIHDEAGNIRYMGEVVQPLPEAEERTTPLIGRSRPLMRLVGLLQRVAPTRTTVLLLGGSGVGKECVAHYLHQHSERVQAPFVVVDCGTLGESLIESELFGHEKGAFTGAAGRKKGLFETAHGGTLFIDEIGELPLALQTKLLRALETGTIRRLGGNDYQRVDVRVVAATNRDLGAMVEAGEFRADLYYRLSAFPVEVPDLAERKDDIPALADHFLSRIEGGDRFLPLGPELLETLLIHDYPGNVRELRNILERAVILAGDGPMRPEHLFAGEGTRSDIPRAAAATAETDRLLERRRGRVDAEAVRAALRACDGHRGQAAEQLGISERTLYRYLRQLRGENGARSGTAAG</sequence>
<dbReference type="SMART" id="SM00382">
    <property type="entry name" value="AAA"/>
    <property type="match status" value="1"/>
</dbReference>
<dbReference type="GO" id="GO:0005524">
    <property type="term" value="F:ATP binding"/>
    <property type="evidence" value="ECO:0007669"/>
    <property type="project" value="UniProtKB-KW"/>
</dbReference>
<dbReference type="Proteomes" id="UP000198611">
    <property type="component" value="Unassembled WGS sequence"/>
</dbReference>
<dbReference type="FunFam" id="3.40.50.300:FF:000006">
    <property type="entry name" value="DNA-binding transcriptional regulator NtrC"/>
    <property type="match status" value="1"/>
</dbReference>
<feature type="domain" description="Sigma-54 factor interaction" evidence="6">
    <location>
        <begin position="133"/>
        <end position="360"/>
    </location>
</feature>
<dbReference type="CDD" id="cd00130">
    <property type="entry name" value="PAS"/>
    <property type="match status" value="1"/>
</dbReference>
<dbReference type="InterPro" id="IPR009057">
    <property type="entry name" value="Homeodomain-like_sf"/>
</dbReference>
<evidence type="ECO:0000259" key="7">
    <source>
        <dbReference type="PROSITE" id="PS50112"/>
    </source>
</evidence>
<dbReference type="Gene3D" id="1.10.10.60">
    <property type="entry name" value="Homeodomain-like"/>
    <property type="match status" value="1"/>
</dbReference>
<dbReference type="PROSITE" id="PS50045">
    <property type="entry name" value="SIGMA54_INTERACT_4"/>
    <property type="match status" value="1"/>
</dbReference>
<dbReference type="NCBIfam" id="TIGR00229">
    <property type="entry name" value="sensory_box"/>
    <property type="match status" value="1"/>
</dbReference>
<evidence type="ECO:0000256" key="3">
    <source>
        <dbReference type="ARBA" id="ARBA00023015"/>
    </source>
</evidence>
<keyword evidence="5" id="KW-0804">Transcription</keyword>
<dbReference type="AlphaFoldDB" id="A0A1I1P216"/>
<keyword evidence="2" id="KW-0067">ATP-binding</keyword>
<dbReference type="SUPFAM" id="SSF46689">
    <property type="entry name" value="Homeodomain-like"/>
    <property type="match status" value="1"/>
</dbReference>
<dbReference type="STRING" id="1123397.SAMN05660831_00555"/>
<keyword evidence="3" id="KW-0805">Transcription regulation</keyword>
<evidence type="ECO:0000256" key="4">
    <source>
        <dbReference type="ARBA" id="ARBA00023125"/>
    </source>
</evidence>
<dbReference type="InterPro" id="IPR058031">
    <property type="entry name" value="AAA_lid_NorR"/>
</dbReference>
<dbReference type="Gene3D" id="1.10.8.60">
    <property type="match status" value="1"/>
</dbReference>
<dbReference type="Pfam" id="PF02954">
    <property type="entry name" value="HTH_8"/>
    <property type="match status" value="1"/>
</dbReference>
<gene>
    <name evidence="8" type="ORF">SAMN05660831_00555</name>
</gene>
<dbReference type="Pfam" id="PF25601">
    <property type="entry name" value="AAA_lid_14"/>
    <property type="match status" value="1"/>
</dbReference>
<dbReference type="EMBL" id="FOMJ01000001">
    <property type="protein sequence ID" value="SFD03857.1"/>
    <property type="molecule type" value="Genomic_DNA"/>
</dbReference>
<dbReference type="PROSITE" id="PS50112">
    <property type="entry name" value="PAS"/>
    <property type="match status" value="1"/>
</dbReference>
<keyword evidence="4" id="KW-0238">DNA-binding</keyword>
<dbReference type="PROSITE" id="PS00688">
    <property type="entry name" value="SIGMA54_INTERACT_3"/>
    <property type="match status" value="1"/>
</dbReference>
<dbReference type="InterPro" id="IPR035965">
    <property type="entry name" value="PAS-like_dom_sf"/>
</dbReference>
<feature type="domain" description="PAS" evidence="7">
    <location>
        <begin position="6"/>
        <end position="62"/>
    </location>
</feature>
<dbReference type="InterPro" id="IPR025943">
    <property type="entry name" value="Sigma_54_int_dom_ATP-bd_2"/>
</dbReference>
<keyword evidence="1" id="KW-0547">Nucleotide-binding</keyword>
<dbReference type="InterPro" id="IPR013656">
    <property type="entry name" value="PAS_4"/>
</dbReference>
<dbReference type="InterPro" id="IPR025944">
    <property type="entry name" value="Sigma_54_int_dom_CS"/>
</dbReference>
<dbReference type="Pfam" id="PF00158">
    <property type="entry name" value="Sigma54_activat"/>
    <property type="match status" value="1"/>
</dbReference>
<dbReference type="InterPro" id="IPR002197">
    <property type="entry name" value="HTH_Fis"/>
</dbReference>
<dbReference type="Gene3D" id="3.40.50.300">
    <property type="entry name" value="P-loop containing nucleotide triphosphate hydrolases"/>
    <property type="match status" value="1"/>
</dbReference>
<dbReference type="Pfam" id="PF08448">
    <property type="entry name" value="PAS_4"/>
    <property type="match status" value="1"/>
</dbReference>
<dbReference type="InterPro" id="IPR002078">
    <property type="entry name" value="Sigma_54_int"/>
</dbReference>
<dbReference type="InterPro" id="IPR000014">
    <property type="entry name" value="PAS"/>
</dbReference>
<dbReference type="SMART" id="SM00091">
    <property type="entry name" value="PAS"/>
    <property type="match status" value="1"/>
</dbReference>
<name>A0A1I1P216_9GAMM</name>
<evidence type="ECO:0000313" key="8">
    <source>
        <dbReference type="EMBL" id="SFD03857.1"/>
    </source>
</evidence>
<keyword evidence="9" id="KW-1185">Reference proteome</keyword>